<gene>
    <name evidence="1" type="ORF">EG68_06405</name>
</gene>
<comment type="caution">
    <text evidence="1">The sequence shown here is derived from an EMBL/GenBank/DDBJ whole genome shotgun (WGS) entry which is preliminary data.</text>
</comment>
<name>A0A8S9YMT3_9TREM</name>
<keyword evidence="2" id="KW-1185">Reference proteome</keyword>
<dbReference type="AlphaFoldDB" id="A0A8S9YMT3"/>
<dbReference type="EMBL" id="JTDE01003305">
    <property type="protein sequence ID" value="KAF7256215.1"/>
    <property type="molecule type" value="Genomic_DNA"/>
</dbReference>
<reference evidence="1" key="1">
    <citation type="submission" date="2019-07" db="EMBL/GenBank/DDBJ databases">
        <title>Annotation for the trematode Paragonimus miyazaki's.</title>
        <authorList>
            <person name="Choi Y.-J."/>
        </authorList>
    </citation>
    <scope>NUCLEOTIDE SEQUENCE</scope>
    <source>
        <strain evidence="1">Japan</strain>
    </source>
</reference>
<sequence>MNLHMDVGENNESLPPFRCLEVCEAITKGRSRLLPYASLAERGDMISDYVEATERTSGMHFFNCSNICGVKIKQIYMIFDELLSAAEKDANLPSRLTDADTDIAQNENVIDELDCSILYKARQKHSMSALHLHIQF</sequence>
<evidence type="ECO:0000313" key="1">
    <source>
        <dbReference type="EMBL" id="KAF7256215.1"/>
    </source>
</evidence>
<accession>A0A8S9YMT3</accession>
<protein>
    <submittedName>
        <fullName evidence="1">Uncharacterized protein</fullName>
    </submittedName>
</protein>
<proteinExistence type="predicted"/>
<dbReference type="Proteomes" id="UP000822476">
    <property type="component" value="Unassembled WGS sequence"/>
</dbReference>
<organism evidence="1 2">
    <name type="scientific">Paragonimus skrjabini miyazakii</name>
    <dbReference type="NCBI Taxonomy" id="59628"/>
    <lineage>
        <taxon>Eukaryota</taxon>
        <taxon>Metazoa</taxon>
        <taxon>Spiralia</taxon>
        <taxon>Lophotrochozoa</taxon>
        <taxon>Platyhelminthes</taxon>
        <taxon>Trematoda</taxon>
        <taxon>Digenea</taxon>
        <taxon>Plagiorchiida</taxon>
        <taxon>Troglotremata</taxon>
        <taxon>Troglotrematidae</taxon>
        <taxon>Paragonimus</taxon>
    </lineage>
</organism>
<evidence type="ECO:0000313" key="2">
    <source>
        <dbReference type="Proteomes" id="UP000822476"/>
    </source>
</evidence>